<accession>A0AAN0TAH6</accession>
<reference evidence="2" key="1">
    <citation type="submission" date="2015-01" db="EMBL/GenBank/DDBJ databases">
        <title>Comparative genome analysis of Bacillus coagulans HM-08, Clostridium butyricum HM-68, Bacillus subtilis HM-66 and Bacillus paralicheniformis BL-09.</title>
        <authorList>
            <person name="Zhang H."/>
        </authorList>
    </citation>
    <scope>NUCLEOTIDE SEQUENCE [LARGE SCALE GENOMIC DNA]</scope>
    <source>
        <strain evidence="2">HM-08</strain>
    </source>
</reference>
<protein>
    <submittedName>
        <fullName evidence="1">Uncharacterized protein</fullName>
    </submittedName>
</protein>
<dbReference type="AlphaFoldDB" id="A0AAN0TAH6"/>
<evidence type="ECO:0000313" key="1">
    <source>
        <dbReference type="EMBL" id="AJO24805.1"/>
    </source>
</evidence>
<evidence type="ECO:0000313" key="2">
    <source>
        <dbReference type="Proteomes" id="UP000032024"/>
    </source>
</evidence>
<keyword evidence="2" id="KW-1185">Reference proteome</keyword>
<proteinExistence type="predicted"/>
<name>A0AAN0TAH6_HEYCO</name>
<organism evidence="1 2">
    <name type="scientific">Heyndrickxia coagulans</name>
    <name type="common">Weizmannia coagulans</name>
    <dbReference type="NCBI Taxonomy" id="1398"/>
    <lineage>
        <taxon>Bacteria</taxon>
        <taxon>Bacillati</taxon>
        <taxon>Bacillota</taxon>
        <taxon>Bacilli</taxon>
        <taxon>Bacillales</taxon>
        <taxon>Bacillaceae</taxon>
        <taxon>Heyndrickxia</taxon>
    </lineage>
</organism>
<gene>
    <name evidence="1" type="ORF">SB48_HM08orf06340</name>
</gene>
<sequence length="38" mass="4349">MKFLKVENLGLVKGVMDQVFTDTKILYLKNSSIVCILF</sequence>
<dbReference type="Proteomes" id="UP000032024">
    <property type="component" value="Chromosome"/>
</dbReference>
<dbReference type="EMBL" id="CP010525">
    <property type="protein sequence ID" value="AJO24805.1"/>
    <property type="molecule type" value="Genomic_DNA"/>
</dbReference>